<evidence type="ECO:0000313" key="3">
    <source>
        <dbReference type="Proteomes" id="UP000481417"/>
    </source>
</evidence>
<comment type="caution">
    <text evidence="2">The sequence shown here is derived from an EMBL/GenBank/DDBJ whole genome shotgun (WGS) entry which is preliminary data.</text>
</comment>
<keyword evidence="1" id="KW-0472">Membrane</keyword>
<evidence type="ECO:0000313" key="2">
    <source>
        <dbReference type="EMBL" id="MTE00514.1"/>
    </source>
</evidence>
<evidence type="ECO:0000256" key="1">
    <source>
        <dbReference type="SAM" id="Phobius"/>
    </source>
</evidence>
<accession>A0A6L6HMV6</accession>
<keyword evidence="1" id="KW-0812">Transmembrane</keyword>
<protein>
    <submittedName>
        <fullName evidence="2">Uncharacterized protein</fullName>
    </submittedName>
</protein>
<organism evidence="2 3">
    <name type="scientific">Paracoccus lichenicola</name>
    <dbReference type="NCBI Taxonomy" id="2665644"/>
    <lineage>
        <taxon>Bacteria</taxon>
        <taxon>Pseudomonadati</taxon>
        <taxon>Pseudomonadota</taxon>
        <taxon>Alphaproteobacteria</taxon>
        <taxon>Rhodobacterales</taxon>
        <taxon>Paracoccaceae</taxon>
        <taxon>Paracoccus</taxon>
    </lineage>
</organism>
<name>A0A6L6HMV6_9RHOB</name>
<reference evidence="2 3" key="1">
    <citation type="submission" date="2019-11" db="EMBL/GenBank/DDBJ databases">
        <authorList>
            <person name="Lang L."/>
        </authorList>
    </citation>
    <scope>NUCLEOTIDE SEQUENCE [LARGE SCALE GENOMIC DNA]</scope>
    <source>
        <strain evidence="2 3">YIM 132242</strain>
    </source>
</reference>
<gene>
    <name evidence="2" type="ORF">GIY56_09455</name>
</gene>
<keyword evidence="1" id="KW-1133">Transmembrane helix</keyword>
<proteinExistence type="predicted"/>
<keyword evidence="3" id="KW-1185">Reference proteome</keyword>
<sequence>MDNTITGAIIGALGAVAVGMFTVGYQIWQRRIDEKLRETELVMRQKMSIISDLVAYRFAITGGTKNTPQDVSNFNAALSRIPVEFIDHPTCVELYRKIGDNFTAGRFYELINELVKAADPKRKNFDLSTIEGVPTATPLPLQVVISGLVATTVPIQGDTSHPSA</sequence>
<dbReference type="RefSeq" id="WP_154764582.1">
    <property type="nucleotide sequence ID" value="NZ_WMBT01000004.1"/>
</dbReference>
<dbReference type="AlphaFoldDB" id="A0A6L6HMV6"/>
<feature type="transmembrane region" description="Helical" evidence="1">
    <location>
        <begin position="6"/>
        <end position="28"/>
    </location>
</feature>
<dbReference type="Proteomes" id="UP000481417">
    <property type="component" value="Unassembled WGS sequence"/>
</dbReference>
<dbReference type="EMBL" id="WMBT01000004">
    <property type="protein sequence ID" value="MTE00514.1"/>
    <property type="molecule type" value="Genomic_DNA"/>
</dbReference>